<sequence>MKKLLTTGFMLAALSFAPAMAQQPQPFNPDPAAVRAGTYALDASHGKITWTVSHLGLSRYTGQLTDVQAELRLDPKAPDQGSLRVTIPLEKGGTLDADLDKHLRAADFFDTAKHPEARFVSTRIERTGDRTARVTGDLTLRGVTRPVAFEARFNTAGVHPVTKRYTLGFDGTATLKRSEFGMGYMVPAVSDEVALHLAGEFQIVE</sequence>
<evidence type="ECO:0000256" key="1">
    <source>
        <dbReference type="SAM" id="SignalP"/>
    </source>
</evidence>
<dbReference type="Proteomes" id="UP001595593">
    <property type="component" value="Unassembled WGS sequence"/>
</dbReference>
<keyword evidence="1" id="KW-0732">Signal</keyword>
<name>A0ABV7G657_9PROT</name>
<gene>
    <name evidence="3" type="ORF">ACFOD4_17930</name>
</gene>
<evidence type="ECO:0000313" key="3">
    <source>
        <dbReference type="EMBL" id="MFC3126950.1"/>
    </source>
</evidence>
<dbReference type="SUPFAM" id="SSF101874">
    <property type="entry name" value="YceI-like"/>
    <property type="match status" value="1"/>
</dbReference>
<dbReference type="EMBL" id="JBHRTN010000018">
    <property type="protein sequence ID" value="MFC3126950.1"/>
    <property type="molecule type" value="Genomic_DNA"/>
</dbReference>
<evidence type="ECO:0000259" key="2">
    <source>
        <dbReference type="SMART" id="SM00867"/>
    </source>
</evidence>
<comment type="caution">
    <text evidence="3">The sequence shown here is derived from an EMBL/GenBank/DDBJ whole genome shotgun (WGS) entry which is preliminary data.</text>
</comment>
<accession>A0ABV7G657</accession>
<dbReference type="SMART" id="SM00867">
    <property type="entry name" value="YceI"/>
    <property type="match status" value="1"/>
</dbReference>
<protein>
    <submittedName>
        <fullName evidence="3">YceI family protein</fullName>
    </submittedName>
</protein>
<feature type="chain" id="PRO_5046751932" evidence="1">
    <location>
        <begin position="22"/>
        <end position="205"/>
    </location>
</feature>
<dbReference type="InterPro" id="IPR007372">
    <property type="entry name" value="Lipid/polyisoprenoid-bd_YceI"/>
</dbReference>
<proteinExistence type="predicted"/>
<organism evidence="3 4">
    <name type="scientific">Teichococcus globiformis</name>
    <dbReference type="NCBI Taxonomy" id="2307229"/>
    <lineage>
        <taxon>Bacteria</taxon>
        <taxon>Pseudomonadati</taxon>
        <taxon>Pseudomonadota</taxon>
        <taxon>Alphaproteobacteria</taxon>
        <taxon>Acetobacterales</taxon>
        <taxon>Roseomonadaceae</taxon>
        <taxon>Roseomonas</taxon>
    </lineage>
</organism>
<evidence type="ECO:0000313" key="4">
    <source>
        <dbReference type="Proteomes" id="UP001595593"/>
    </source>
</evidence>
<dbReference type="PANTHER" id="PTHR34406">
    <property type="entry name" value="PROTEIN YCEI"/>
    <property type="match status" value="1"/>
</dbReference>
<dbReference type="InterPro" id="IPR036761">
    <property type="entry name" value="TTHA0802/YceI-like_sf"/>
</dbReference>
<keyword evidence="4" id="KW-1185">Reference proteome</keyword>
<dbReference type="PANTHER" id="PTHR34406:SF1">
    <property type="entry name" value="PROTEIN YCEI"/>
    <property type="match status" value="1"/>
</dbReference>
<feature type="signal peptide" evidence="1">
    <location>
        <begin position="1"/>
        <end position="21"/>
    </location>
</feature>
<dbReference type="RefSeq" id="WP_379598603.1">
    <property type="nucleotide sequence ID" value="NZ_JBHRTN010000018.1"/>
</dbReference>
<dbReference type="Gene3D" id="2.40.128.110">
    <property type="entry name" value="Lipid/polyisoprenoid-binding, YceI-like"/>
    <property type="match status" value="1"/>
</dbReference>
<feature type="domain" description="Lipid/polyisoprenoid-binding YceI-like" evidence="2">
    <location>
        <begin position="38"/>
        <end position="202"/>
    </location>
</feature>
<dbReference type="Pfam" id="PF04264">
    <property type="entry name" value="YceI"/>
    <property type="match status" value="1"/>
</dbReference>
<reference evidence="4" key="1">
    <citation type="journal article" date="2019" name="Int. J. Syst. Evol. Microbiol.">
        <title>The Global Catalogue of Microorganisms (GCM) 10K type strain sequencing project: providing services to taxonomists for standard genome sequencing and annotation.</title>
        <authorList>
            <consortium name="The Broad Institute Genomics Platform"/>
            <consortium name="The Broad Institute Genome Sequencing Center for Infectious Disease"/>
            <person name="Wu L."/>
            <person name="Ma J."/>
        </authorList>
    </citation>
    <scope>NUCLEOTIDE SEQUENCE [LARGE SCALE GENOMIC DNA]</scope>
    <source>
        <strain evidence="4">KCTC 52094</strain>
    </source>
</reference>